<protein>
    <submittedName>
        <fullName evidence="1">Uncharacterized protein</fullName>
    </submittedName>
</protein>
<dbReference type="PANTHER" id="PTHR46409:SF1">
    <property type="entry name" value="HTH PSQ-TYPE DOMAIN-CONTAINING PROTEIN"/>
    <property type="match status" value="1"/>
</dbReference>
<dbReference type="PANTHER" id="PTHR46409">
    <property type="entry name" value="HTH PSQ-TYPE DOMAIN-CONTAINING PROTEIN"/>
    <property type="match status" value="1"/>
</dbReference>
<accession>A0A4Y2XA87</accession>
<gene>
    <name evidence="1" type="ORF">AVEN_161655_1</name>
</gene>
<organism evidence="1 2">
    <name type="scientific">Araneus ventricosus</name>
    <name type="common">Orbweaver spider</name>
    <name type="synonym">Epeira ventricosa</name>
    <dbReference type="NCBI Taxonomy" id="182803"/>
    <lineage>
        <taxon>Eukaryota</taxon>
        <taxon>Metazoa</taxon>
        <taxon>Ecdysozoa</taxon>
        <taxon>Arthropoda</taxon>
        <taxon>Chelicerata</taxon>
        <taxon>Arachnida</taxon>
        <taxon>Araneae</taxon>
        <taxon>Araneomorphae</taxon>
        <taxon>Entelegynae</taxon>
        <taxon>Araneoidea</taxon>
        <taxon>Araneidae</taxon>
        <taxon>Araneus</taxon>
    </lineage>
</organism>
<keyword evidence="2" id="KW-1185">Reference proteome</keyword>
<comment type="caution">
    <text evidence="1">The sequence shown here is derived from an EMBL/GenBank/DDBJ whole genome shotgun (WGS) entry which is preliminary data.</text>
</comment>
<dbReference type="OrthoDB" id="8023395at2759"/>
<dbReference type="Proteomes" id="UP000499080">
    <property type="component" value="Unassembled WGS sequence"/>
</dbReference>
<dbReference type="EMBL" id="BGPR01071742">
    <property type="protein sequence ID" value="GBO44842.1"/>
    <property type="molecule type" value="Genomic_DNA"/>
</dbReference>
<sequence>MLTDSEPYIRELVAVHRILKAHSIQENGFRLFQLPTVKFDAISYTDLIDWLENITYPPILKSIPDEDIRLFAVQKAYGLYYICYVTHTSG</sequence>
<reference evidence="1 2" key="1">
    <citation type="journal article" date="2019" name="Sci. Rep.">
        <title>Orb-weaving spider Araneus ventricosus genome elucidates the spidroin gene catalogue.</title>
        <authorList>
            <person name="Kono N."/>
            <person name="Nakamura H."/>
            <person name="Ohtoshi R."/>
            <person name="Moran D.A.P."/>
            <person name="Shinohara A."/>
            <person name="Yoshida Y."/>
            <person name="Fujiwara M."/>
            <person name="Mori M."/>
            <person name="Tomita M."/>
            <person name="Arakawa K."/>
        </authorList>
    </citation>
    <scope>NUCLEOTIDE SEQUENCE [LARGE SCALE GENOMIC DNA]</scope>
</reference>
<proteinExistence type="predicted"/>
<evidence type="ECO:0000313" key="1">
    <source>
        <dbReference type="EMBL" id="GBO44842.1"/>
    </source>
</evidence>
<dbReference type="AlphaFoldDB" id="A0A4Y2XA87"/>
<evidence type="ECO:0000313" key="2">
    <source>
        <dbReference type="Proteomes" id="UP000499080"/>
    </source>
</evidence>
<name>A0A4Y2XA87_ARAVE</name>